<feature type="transmembrane region" description="Helical" evidence="1">
    <location>
        <begin position="148"/>
        <end position="172"/>
    </location>
</feature>
<keyword evidence="3" id="KW-1185">Reference proteome</keyword>
<dbReference type="EMBL" id="BSEJ01000008">
    <property type="protein sequence ID" value="GLJ61802.1"/>
    <property type="molecule type" value="Genomic_DNA"/>
</dbReference>
<feature type="transmembrane region" description="Helical" evidence="1">
    <location>
        <begin position="88"/>
        <end position="108"/>
    </location>
</feature>
<feature type="transmembrane region" description="Helical" evidence="1">
    <location>
        <begin position="115"/>
        <end position="136"/>
    </location>
</feature>
<dbReference type="Pfam" id="PF09819">
    <property type="entry name" value="ABC_cobalt"/>
    <property type="match status" value="1"/>
</dbReference>
<evidence type="ECO:0000313" key="2">
    <source>
        <dbReference type="EMBL" id="GLJ61802.1"/>
    </source>
</evidence>
<keyword evidence="1" id="KW-1133">Transmembrane helix</keyword>
<keyword evidence="1" id="KW-0812">Transmembrane</keyword>
<evidence type="ECO:0000313" key="3">
    <source>
        <dbReference type="Proteomes" id="UP001142462"/>
    </source>
</evidence>
<reference evidence="2" key="2">
    <citation type="submission" date="2023-01" db="EMBL/GenBank/DDBJ databases">
        <authorList>
            <person name="Sun Q."/>
            <person name="Evtushenko L."/>
        </authorList>
    </citation>
    <scope>NUCLEOTIDE SEQUENCE</scope>
    <source>
        <strain evidence="2">VKM Ac-1020</strain>
    </source>
</reference>
<evidence type="ECO:0000256" key="1">
    <source>
        <dbReference type="SAM" id="Phobius"/>
    </source>
</evidence>
<dbReference type="Proteomes" id="UP001142462">
    <property type="component" value="Unassembled WGS sequence"/>
</dbReference>
<feature type="transmembrane region" description="Helical" evidence="1">
    <location>
        <begin position="36"/>
        <end position="57"/>
    </location>
</feature>
<keyword evidence="1" id="KW-0472">Membrane</keyword>
<evidence type="ECO:0008006" key="4">
    <source>
        <dbReference type="Google" id="ProtNLM"/>
    </source>
</evidence>
<accession>A0A9W6H3B5</accession>
<organism evidence="2 3">
    <name type="scientific">Microbacterium barkeri</name>
    <dbReference type="NCBI Taxonomy" id="33917"/>
    <lineage>
        <taxon>Bacteria</taxon>
        <taxon>Bacillati</taxon>
        <taxon>Actinomycetota</taxon>
        <taxon>Actinomycetes</taxon>
        <taxon>Micrococcales</taxon>
        <taxon>Microbacteriaceae</taxon>
        <taxon>Microbacterium</taxon>
    </lineage>
</organism>
<gene>
    <name evidence="2" type="ORF">GCM10017576_19320</name>
</gene>
<feature type="transmembrane region" description="Helical" evidence="1">
    <location>
        <begin position="64"/>
        <end position="82"/>
    </location>
</feature>
<sequence>MPRNSALSTRVLLVCAAIGVATGALGGIEGWLVTPVLAGAPIIYGFLLGVHVLPGIVAQELLRMPWVALLAHVLAALVSAAVAPPFTLQFLMTALLFGGLQEGVAALFRYRAWSWWRFLLSGAAIGVFVAVVVALAADIAALPTWAQVAYLVLSVLGPLAWTLVGLAVGAGLRRAGVATPRRQPARTP</sequence>
<dbReference type="InterPro" id="IPR017195">
    <property type="entry name" value="ABC_thiamin-permease_prd"/>
</dbReference>
<comment type="caution">
    <text evidence="2">The sequence shown here is derived from an EMBL/GenBank/DDBJ whole genome shotgun (WGS) entry which is preliminary data.</text>
</comment>
<protein>
    <recommendedName>
        <fullName evidence="4">Energy-coupling factor transport system substrate-specific component</fullName>
    </recommendedName>
</protein>
<dbReference type="AlphaFoldDB" id="A0A9W6H3B5"/>
<name>A0A9W6H3B5_9MICO</name>
<reference evidence="2" key="1">
    <citation type="journal article" date="2014" name="Int. J. Syst. Evol. Microbiol.">
        <title>Complete genome sequence of Corynebacterium casei LMG S-19264T (=DSM 44701T), isolated from a smear-ripened cheese.</title>
        <authorList>
            <consortium name="US DOE Joint Genome Institute (JGI-PGF)"/>
            <person name="Walter F."/>
            <person name="Albersmeier A."/>
            <person name="Kalinowski J."/>
            <person name="Ruckert C."/>
        </authorList>
    </citation>
    <scope>NUCLEOTIDE SEQUENCE</scope>
    <source>
        <strain evidence="2">VKM Ac-1020</strain>
    </source>
</reference>
<dbReference type="RefSeq" id="WP_271173509.1">
    <property type="nucleotide sequence ID" value="NZ_BSEJ01000008.1"/>
</dbReference>
<proteinExistence type="predicted"/>